<evidence type="ECO:0000256" key="6">
    <source>
        <dbReference type="SAM" id="MobiDB-lite"/>
    </source>
</evidence>
<dbReference type="AlphaFoldDB" id="A0A3G3K0V7"/>
<sequence length="441" mass="47531">MTRKSKWLGAGASLVLAASLVLTGCGSKSGDAGSSPTGSASSSEASSGKEIDLTMLSSWSTDTERGKALKTIVDKFNQENAGKIKVSVDINPDWPSYQEKVKTMIAANQTPDLFNYNFNPNDLSRQQSGKLLDFTPYMDAEWKARFSEQDLQAMTVDGKLTSIPFEKAGILFYYNKELFTKAGIAEFPKTWDEFFQACDKLKAAGITPISLMTADDAWHTTNAFTYLAASIAGTSVFEPGKSLDTPEVAKAAEYLKKLFDNTTPDALGGNYSVSSNNFLTGNSAMIIDGPWLIGSIKEDMASKIGVAAAPTFGDGKVQPGFTVTDAYTPWAAGVQKDKNKEQAIVKFLKFMTSEESSKTFTLEGHILLSTKLNLSADEANKSGPVMGQYIQTNSKSPESIVNIVRTLKPGAISKLPSIIEKLALGKASPEEFAKELQAANQ</sequence>
<keyword evidence="4" id="KW-0564">Palmitate</keyword>
<accession>A0A3G3K0V7</accession>
<evidence type="ECO:0000256" key="7">
    <source>
        <dbReference type="SAM" id="SignalP"/>
    </source>
</evidence>
<evidence type="ECO:0000256" key="1">
    <source>
        <dbReference type="ARBA" id="ARBA00022475"/>
    </source>
</evidence>
<dbReference type="PANTHER" id="PTHR43649">
    <property type="entry name" value="ARABINOSE-BINDING PROTEIN-RELATED"/>
    <property type="match status" value="1"/>
</dbReference>
<feature type="signal peptide" evidence="7">
    <location>
        <begin position="1"/>
        <end position="23"/>
    </location>
</feature>
<name>A0A3G3K0V7_9BACL</name>
<feature type="compositionally biased region" description="Low complexity" evidence="6">
    <location>
        <begin position="29"/>
        <end position="46"/>
    </location>
</feature>
<dbReference type="InterPro" id="IPR050490">
    <property type="entry name" value="Bact_solute-bd_prot1"/>
</dbReference>
<keyword evidence="3" id="KW-0472">Membrane</keyword>
<evidence type="ECO:0000256" key="3">
    <source>
        <dbReference type="ARBA" id="ARBA00023136"/>
    </source>
</evidence>
<evidence type="ECO:0000256" key="5">
    <source>
        <dbReference type="ARBA" id="ARBA00023288"/>
    </source>
</evidence>
<keyword evidence="2 7" id="KW-0732">Signal</keyword>
<protein>
    <submittedName>
        <fullName evidence="8">Extracellular solute-binding protein</fullName>
    </submittedName>
</protein>
<dbReference type="Gene3D" id="3.40.190.10">
    <property type="entry name" value="Periplasmic binding protein-like II"/>
    <property type="match status" value="2"/>
</dbReference>
<keyword evidence="9" id="KW-1185">Reference proteome</keyword>
<dbReference type="KEGG" id="coh:EAV92_12945"/>
<keyword evidence="5" id="KW-0449">Lipoprotein</keyword>
<dbReference type="InterPro" id="IPR006059">
    <property type="entry name" value="SBP"/>
</dbReference>
<dbReference type="PANTHER" id="PTHR43649:SF33">
    <property type="entry name" value="POLYGALACTURONAN_RHAMNOGALACTURONAN-BINDING PROTEIN YTCQ"/>
    <property type="match status" value="1"/>
</dbReference>
<dbReference type="RefSeq" id="WP_123041481.1">
    <property type="nucleotide sequence ID" value="NZ_CP033433.1"/>
</dbReference>
<proteinExistence type="predicted"/>
<reference evidence="8 9" key="1">
    <citation type="submission" date="2018-10" db="EMBL/GenBank/DDBJ databases">
        <title>Genome Sequence of Cohnella sp.</title>
        <authorList>
            <person name="Srinivasan S."/>
            <person name="Kim M.K."/>
        </authorList>
    </citation>
    <scope>NUCLEOTIDE SEQUENCE [LARGE SCALE GENOMIC DNA]</scope>
    <source>
        <strain evidence="8 9">18JY8-7</strain>
    </source>
</reference>
<dbReference type="EMBL" id="CP033433">
    <property type="protein sequence ID" value="AYQ73399.1"/>
    <property type="molecule type" value="Genomic_DNA"/>
</dbReference>
<gene>
    <name evidence="8" type="ORF">EAV92_12945</name>
</gene>
<evidence type="ECO:0000256" key="4">
    <source>
        <dbReference type="ARBA" id="ARBA00023139"/>
    </source>
</evidence>
<evidence type="ECO:0000313" key="8">
    <source>
        <dbReference type="EMBL" id="AYQ73399.1"/>
    </source>
</evidence>
<evidence type="ECO:0000313" key="9">
    <source>
        <dbReference type="Proteomes" id="UP000269097"/>
    </source>
</evidence>
<feature type="chain" id="PRO_5039630532" evidence="7">
    <location>
        <begin position="24"/>
        <end position="441"/>
    </location>
</feature>
<evidence type="ECO:0000256" key="2">
    <source>
        <dbReference type="ARBA" id="ARBA00022729"/>
    </source>
</evidence>
<dbReference type="Proteomes" id="UP000269097">
    <property type="component" value="Chromosome"/>
</dbReference>
<feature type="region of interest" description="Disordered" evidence="6">
    <location>
        <begin position="27"/>
        <end position="48"/>
    </location>
</feature>
<organism evidence="8 9">
    <name type="scientific">Cohnella candidum</name>
    <dbReference type="NCBI Taxonomy" id="2674991"/>
    <lineage>
        <taxon>Bacteria</taxon>
        <taxon>Bacillati</taxon>
        <taxon>Bacillota</taxon>
        <taxon>Bacilli</taxon>
        <taxon>Bacillales</taxon>
        <taxon>Paenibacillaceae</taxon>
        <taxon>Cohnella</taxon>
    </lineage>
</organism>
<keyword evidence="1" id="KW-1003">Cell membrane</keyword>
<dbReference type="SUPFAM" id="SSF53850">
    <property type="entry name" value="Periplasmic binding protein-like II"/>
    <property type="match status" value="1"/>
</dbReference>
<dbReference type="PROSITE" id="PS51257">
    <property type="entry name" value="PROKAR_LIPOPROTEIN"/>
    <property type="match status" value="1"/>
</dbReference>
<dbReference type="Pfam" id="PF01547">
    <property type="entry name" value="SBP_bac_1"/>
    <property type="match status" value="1"/>
</dbReference>